<sequence>MASLSSFECLKTTFPNVYNILQSENTQQQPEHIISSVVSNQSAQTNILTEYKNKKAHLHNFNDPQKEAQQFLGSLAGEQIDHMVFYGIGMGYHIQYFKELFPHTPYSVYEPHVEIAKQFVSSIRKELFDDVNWRAFEISTAPNQYLHFLQSFIDRTPGTVSLAVLPSYEYLFEQEAKIFKEAFEQMLDHKRNNMMISQKFSMHWVENSFRNFKHVCNTPNIFQKKMYFKDKPVVLVSAGPSLEEEIPYLRQIKENQSAYIFTAGSSLSVLINHGIYPDAACSYDPNPLNYRVVDKVKSQNITQIPLIFGSSIGEHILDEYPGDKLHFITTQDTISSYFFPANQTGYPIVQDASSIAIMALQILSQLECGLIILVGQNFAYHHGNQYASGIDYVDPTKQFHPNLSIQTTDVEGHSIYSNTSFLSMKKEMEVYIKMLRKTNIINTTKGGAAITGTTFMSLQNVMDQHLVAHTIDSSWIHHQETLYSLHHIESAKHQIEQEYQKVQKSMVEIQHIFKDIRWYMQEQQLDSLVKLFSIFDIAFERLLKNRFSKMILIPMNRVYYERLYQQVENIFQQSDSIKKAQAILYYYGSFMQQIEKSYMTILPLYEQL</sequence>
<evidence type="ECO:0000259" key="1">
    <source>
        <dbReference type="Pfam" id="PF01973"/>
    </source>
</evidence>
<accession>A0ABW4UZR1</accession>
<dbReference type="Proteomes" id="UP001597403">
    <property type="component" value="Unassembled WGS sequence"/>
</dbReference>
<organism evidence="2 3">
    <name type="scientific">Paenibacillus nicotianae</name>
    <dbReference type="NCBI Taxonomy" id="1526551"/>
    <lineage>
        <taxon>Bacteria</taxon>
        <taxon>Bacillati</taxon>
        <taxon>Bacillota</taxon>
        <taxon>Bacilli</taxon>
        <taxon>Bacillales</taxon>
        <taxon>Paenibacillaceae</taxon>
        <taxon>Paenibacillus</taxon>
    </lineage>
</organism>
<feature type="domain" description="6-hydroxymethylpterin diphosphokinase MptE-like" evidence="1">
    <location>
        <begin position="207"/>
        <end position="381"/>
    </location>
</feature>
<dbReference type="EMBL" id="JBHUGF010000010">
    <property type="protein sequence ID" value="MFD1991705.1"/>
    <property type="molecule type" value="Genomic_DNA"/>
</dbReference>
<protein>
    <submittedName>
        <fullName evidence="2">Motility associated factor glycosyltransferase family protein</fullName>
    </submittedName>
</protein>
<name>A0ABW4UZR1_9BACL</name>
<gene>
    <name evidence="2" type="ORF">ACFSGI_17180</name>
</gene>
<proteinExistence type="predicted"/>
<evidence type="ECO:0000313" key="3">
    <source>
        <dbReference type="Proteomes" id="UP001597403"/>
    </source>
</evidence>
<comment type="caution">
    <text evidence="2">The sequence shown here is derived from an EMBL/GenBank/DDBJ whole genome shotgun (WGS) entry which is preliminary data.</text>
</comment>
<reference evidence="3" key="1">
    <citation type="journal article" date="2019" name="Int. J. Syst. Evol. Microbiol.">
        <title>The Global Catalogue of Microorganisms (GCM) 10K type strain sequencing project: providing services to taxonomists for standard genome sequencing and annotation.</title>
        <authorList>
            <consortium name="The Broad Institute Genomics Platform"/>
            <consortium name="The Broad Institute Genome Sequencing Center for Infectious Disease"/>
            <person name="Wu L."/>
            <person name="Ma J."/>
        </authorList>
    </citation>
    <scope>NUCLEOTIDE SEQUENCE [LARGE SCALE GENOMIC DNA]</scope>
    <source>
        <strain evidence="3">CGMCC 1.15067</strain>
    </source>
</reference>
<dbReference type="PANTHER" id="PTHR41786">
    <property type="entry name" value="MOTILITY ACCESSORY FACTOR MAF"/>
    <property type="match status" value="1"/>
</dbReference>
<keyword evidence="3" id="KW-1185">Reference proteome</keyword>
<dbReference type="RefSeq" id="WP_204825409.1">
    <property type="nucleotide sequence ID" value="NZ_JBHUGF010000010.1"/>
</dbReference>
<dbReference type="Pfam" id="PF01973">
    <property type="entry name" value="MptE-like"/>
    <property type="match status" value="1"/>
</dbReference>
<dbReference type="PANTHER" id="PTHR41786:SF1">
    <property type="entry name" value="6-HYDROXYMETHYLPTERIN DIPHOSPHOKINASE MPTE-LIKE DOMAIN-CONTAINING PROTEIN"/>
    <property type="match status" value="1"/>
</dbReference>
<dbReference type="InterPro" id="IPR002826">
    <property type="entry name" value="MptE-like"/>
</dbReference>
<evidence type="ECO:0000313" key="2">
    <source>
        <dbReference type="EMBL" id="MFD1991705.1"/>
    </source>
</evidence>